<feature type="domain" description="ABC transmembrane type-1" evidence="11">
    <location>
        <begin position="107"/>
        <end position="299"/>
    </location>
</feature>
<gene>
    <name evidence="12" type="ORF">C452_00040</name>
</gene>
<feature type="transmembrane region" description="Helical" evidence="8">
    <location>
        <begin position="109"/>
        <end position="135"/>
    </location>
</feature>
<evidence type="ECO:0000259" key="11">
    <source>
        <dbReference type="PROSITE" id="PS50928"/>
    </source>
</evidence>
<reference evidence="12 13" key="1">
    <citation type="journal article" date="2014" name="PLoS Genet.">
        <title>Phylogenetically driven sequencing of extremely halophilic archaea reveals strategies for static and dynamic osmo-response.</title>
        <authorList>
            <person name="Becker E.A."/>
            <person name="Seitzer P.M."/>
            <person name="Tritt A."/>
            <person name="Larsen D."/>
            <person name="Krusor M."/>
            <person name="Yao A.I."/>
            <person name="Wu D."/>
            <person name="Madern D."/>
            <person name="Eisen J.A."/>
            <person name="Darling A.E."/>
            <person name="Facciotti M.T."/>
        </authorList>
    </citation>
    <scope>NUCLEOTIDE SEQUENCE [LARGE SCALE GENOMIC DNA]</scope>
    <source>
        <strain evidence="12 13">JCM 10717</strain>
    </source>
</reference>
<dbReference type="PANTHER" id="PTHR43776">
    <property type="entry name" value="TRANSPORT ATP-BINDING PROTEIN"/>
    <property type="match status" value="1"/>
</dbReference>
<dbReference type="Pfam" id="PF00005">
    <property type="entry name" value="ABC_tran"/>
    <property type="match status" value="2"/>
</dbReference>
<evidence type="ECO:0000256" key="4">
    <source>
        <dbReference type="ARBA" id="ARBA00022741"/>
    </source>
</evidence>
<dbReference type="InterPro" id="IPR050319">
    <property type="entry name" value="ABC_transp_ATP-bind"/>
</dbReference>
<dbReference type="CDD" id="cd06261">
    <property type="entry name" value="TM_PBP2"/>
    <property type="match status" value="1"/>
</dbReference>
<dbReference type="Pfam" id="PF00528">
    <property type="entry name" value="BPD_transp_1"/>
    <property type="match status" value="1"/>
</dbReference>
<accession>M0IFH2</accession>
<dbReference type="PROSITE" id="PS50928">
    <property type="entry name" value="ABC_TM1"/>
    <property type="match status" value="1"/>
</dbReference>
<organism evidence="12 13">
    <name type="scientific">Haloferax volcanii JCM 10717</name>
    <dbReference type="NCBI Taxonomy" id="1227458"/>
    <lineage>
        <taxon>Archaea</taxon>
        <taxon>Methanobacteriati</taxon>
        <taxon>Methanobacteriota</taxon>
        <taxon>Stenosarchaea group</taxon>
        <taxon>Halobacteria</taxon>
        <taxon>Halobacteriales</taxon>
        <taxon>Haloferacaceae</taxon>
        <taxon>Haloferax</taxon>
    </lineage>
</organism>
<evidence type="ECO:0000256" key="8">
    <source>
        <dbReference type="RuleBase" id="RU363032"/>
    </source>
</evidence>
<evidence type="ECO:0000256" key="5">
    <source>
        <dbReference type="ARBA" id="ARBA00022840"/>
    </source>
</evidence>
<comment type="caution">
    <text evidence="12">The sequence shown here is derived from an EMBL/GenBank/DDBJ whole genome shotgun (WGS) entry which is preliminary data.</text>
</comment>
<protein>
    <submittedName>
        <fullName evidence="12">Glutathione import ATP-binding protein GsiA</fullName>
    </submittedName>
</protein>
<dbReference type="GO" id="GO:0055085">
    <property type="term" value="P:transmembrane transport"/>
    <property type="evidence" value="ECO:0007669"/>
    <property type="project" value="InterPro"/>
</dbReference>
<feature type="domain" description="ABC transporter" evidence="10">
    <location>
        <begin position="622"/>
        <end position="863"/>
    </location>
</feature>
<dbReference type="GO" id="GO:0015833">
    <property type="term" value="P:peptide transport"/>
    <property type="evidence" value="ECO:0007669"/>
    <property type="project" value="InterPro"/>
</dbReference>
<dbReference type="InterPro" id="IPR003439">
    <property type="entry name" value="ABC_transporter-like_ATP-bd"/>
</dbReference>
<keyword evidence="3 8" id="KW-0812">Transmembrane</keyword>
<evidence type="ECO:0000256" key="2">
    <source>
        <dbReference type="ARBA" id="ARBA00022448"/>
    </source>
</evidence>
<dbReference type="Gene3D" id="3.40.50.300">
    <property type="entry name" value="P-loop containing nucleotide triphosphate hydrolases"/>
    <property type="match status" value="2"/>
</dbReference>
<evidence type="ECO:0000313" key="12">
    <source>
        <dbReference type="EMBL" id="ELZ95500.1"/>
    </source>
</evidence>
<dbReference type="InterPro" id="IPR027417">
    <property type="entry name" value="P-loop_NTPase"/>
</dbReference>
<dbReference type="InterPro" id="IPR000515">
    <property type="entry name" value="MetI-like"/>
</dbReference>
<evidence type="ECO:0000256" key="6">
    <source>
        <dbReference type="ARBA" id="ARBA00022989"/>
    </source>
</evidence>
<dbReference type="InterPro" id="IPR035906">
    <property type="entry name" value="MetI-like_sf"/>
</dbReference>
<dbReference type="SMART" id="SM00382">
    <property type="entry name" value="AAA"/>
    <property type="match status" value="2"/>
</dbReference>
<keyword evidence="6 8" id="KW-1133">Transmembrane helix</keyword>
<dbReference type="AlphaFoldDB" id="M0IFH2"/>
<dbReference type="GO" id="GO:0005524">
    <property type="term" value="F:ATP binding"/>
    <property type="evidence" value="ECO:0007669"/>
    <property type="project" value="UniProtKB-KW"/>
</dbReference>
<dbReference type="InterPro" id="IPR017871">
    <property type="entry name" value="ABC_transporter-like_CS"/>
</dbReference>
<name>M0IFH2_HALVO</name>
<evidence type="ECO:0000256" key="1">
    <source>
        <dbReference type="ARBA" id="ARBA00004141"/>
    </source>
</evidence>
<dbReference type="Gene3D" id="1.10.3720.10">
    <property type="entry name" value="MetI-like"/>
    <property type="match status" value="1"/>
</dbReference>
<dbReference type="PROSITE" id="PS00211">
    <property type="entry name" value="ABC_TRANSPORTER_1"/>
    <property type="match status" value="1"/>
</dbReference>
<evidence type="ECO:0000259" key="10">
    <source>
        <dbReference type="PROSITE" id="PS50893"/>
    </source>
</evidence>
<keyword evidence="5 12" id="KW-0067">ATP-binding</keyword>
<evidence type="ECO:0000256" key="7">
    <source>
        <dbReference type="ARBA" id="ARBA00023136"/>
    </source>
</evidence>
<feature type="domain" description="ABC transporter" evidence="10">
    <location>
        <begin position="335"/>
        <end position="586"/>
    </location>
</feature>
<dbReference type="EMBL" id="AOLL01000001">
    <property type="protein sequence ID" value="ELZ95500.1"/>
    <property type="molecule type" value="Genomic_DNA"/>
</dbReference>
<keyword evidence="2 8" id="KW-0813">Transport</keyword>
<dbReference type="InterPro" id="IPR013563">
    <property type="entry name" value="Oligopep_ABC_C"/>
</dbReference>
<feature type="region of interest" description="Disordered" evidence="9">
    <location>
        <begin position="870"/>
        <end position="901"/>
    </location>
</feature>
<evidence type="ECO:0000256" key="9">
    <source>
        <dbReference type="SAM" id="MobiDB-lite"/>
    </source>
</evidence>
<proteinExistence type="inferred from homology"/>
<dbReference type="CDD" id="cd03257">
    <property type="entry name" value="ABC_NikE_OppD_transporters"/>
    <property type="match status" value="2"/>
</dbReference>
<evidence type="ECO:0000256" key="3">
    <source>
        <dbReference type="ARBA" id="ARBA00022692"/>
    </source>
</evidence>
<dbReference type="Pfam" id="PF08352">
    <property type="entry name" value="oligo_HPY"/>
    <property type="match status" value="1"/>
</dbReference>
<dbReference type="PATRIC" id="fig|1227458.3.peg.6"/>
<dbReference type="InterPro" id="IPR003593">
    <property type="entry name" value="AAA+_ATPase"/>
</dbReference>
<dbReference type="PROSITE" id="PS50893">
    <property type="entry name" value="ABC_TRANSPORTER_2"/>
    <property type="match status" value="2"/>
</dbReference>
<feature type="transmembrane region" description="Helical" evidence="8">
    <location>
        <begin position="155"/>
        <end position="183"/>
    </location>
</feature>
<keyword evidence="4" id="KW-0547">Nucleotide-binding</keyword>
<evidence type="ECO:0000313" key="13">
    <source>
        <dbReference type="Proteomes" id="UP000011577"/>
    </source>
</evidence>
<dbReference type="GO" id="GO:0005886">
    <property type="term" value="C:plasma membrane"/>
    <property type="evidence" value="ECO:0007669"/>
    <property type="project" value="UniProtKB-SubCell"/>
</dbReference>
<sequence length="901" mass="93903">MSATGSRLAGLVAAARSLSRRDWLVFVGAAQRRGWFHTGLGSRRDWLVFVGAAGVLSIGVIAVFAPILAPYPADVAVGDPFEAPSSAHPLGTDDAGHDLLSLLLVGARVSLLVGLLAGSLAVLAGLFVGVTAGVVGGRTETVLMRVVDVVLTLPFLPLVIVAAAVLGPSLATTVGVLVAVMWARPARELRSQVLSIRARTFVRASRSMGASPTYVARHYVVPALLPIAVAQFAKAASSAILLEASLSFLGLGDPTAPSWGTILFYAQQRSAFLTDAWSWWVLPPGVAIGGSVLSFTFLALGIERRTAGDRRAATAVDDGPELTVMPPAPDSAPVLDVTDLTVVYGDDDTAPTAVDDVNLSVGRGETLGVVGESGSGKSSLALALLALLDPPGRVASGSVTLRTDRIDDAGAARSPTMADFRGDAVAFVPQEAMNALDPRRTLREQVVGAVLAHRDCSRADARERAEDVLTSVGLDAESHGRYPHELSGGMRQRGVIAAALANDPDVLVADEPTTGLDTVTTIRLLDLLESLQARLGFSLVMVTHDLSSVARVADRIAVVRDGRVVEVGETDRLHESPNHPYTNELLGARPTLPSDIGASRGASGDSTAPTDSGSADTGDAHLEYDGVAKSYDGDAVLRGVHLRVSRGESVALVGESGAGKSTLGRMAAGLVTPDEGTVAVEGRSVPSWAATDRTSLGRTVHYLFQDPYASLSPNRTVGCVVREPLDIHDIGEPGDRDARVLDALSDVGLAPAEDYAGRRPTALSGGERQRVAIARAVVLEPAVLVADEPTSMLDAPLRRDLLELLYDLVAARDITLLHVTHDIAAASEFADRLAVLADGRIVESGPPTTLLSTPSHEETRTLVDATRALHAGKSPTAAEANAADASAENAPAEGDEPHAER</sequence>
<dbReference type="RefSeq" id="WP_006599949.1">
    <property type="nucleotide sequence ID" value="NZ_AOLL01000001.1"/>
</dbReference>
<comment type="subcellular location">
    <subcellularLocation>
        <location evidence="8">Cell membrane</location>
        <topology evidence="8">Multi-pass membrane protein</topology>
    </subcellularLocation>
    <subcellularLocation>
        <location evidence="1">Membrane</location>
        <topology evidence="1">Multi-pass membrane protein</topology>
    </subcellularLocation>
</comment>
<dbReference type="GO" id="GO:0016887">
    <property type="term" value="F:ATP hydrolysis activity"/>
    <property type="evidence" value="ECO:0007669"/>
    <property type="project" value="InterPro"/>
</dbReference>
<dbReference type="SUPFAM" id="SSF161098">
    <property type="entry name" value="MetI-like"/>
    <property type="match status" value="1"/>
</dbReference>
<dbReference type="Proteomes" id="UP000011577">
    <property type="component" value="Unassembled WGS sequence"/>
</dbReference>
<feature type="compositionally biased region" description="Polar residues" evidence="9">
    <location>
        <begin position="604"/>
        <end position="615"/>
    </location>
</feature>
<keyword evidence="7 8" id="KW-0472">Membrane</keyword>
<comment type="similarity">
    <text evidence="8">Belongs to the binding-protein-dependent transport system permease family.</text>
</comment>
<feature type="transmembrane region" description="Helical" evidence="8">
    <location>
        <begin position="46"/>
        <end position="69"/>
    </location>
</feature>
<dbReference type="SUPFAM" id="SSF52540">
    <property type="entry name" value="P-loop containing nucleoside triphosphate hydrolases"/>
    <property type="match status" value="2"/>
</dbReference>
<feature type="compositionally biased region" description="Low complexity" evidence="9">
    <location>
        <begin position="877"/>
        <end position="892"/>
    </location>
</feature>
<feature type="region of interest" description="Disordered" evidence="9">
    <location>
        <begin position="573"/>
        <end position="620"/>
    </location>
</feature>